<accession>A0A834N2U6</accession>
<keyword evidence="4" id="KW-1185">Reference proteome</keyword>
<feature type="compositionally biased region" description="Basic and acidic residues" evidence="1">
    <location>
        <begin position="183"/>
        <end position="192"/>
    </location>
</feature>
<evidence type="ECO:0000313" key="3">
    <source>
        <dbReference type="EMBL" id="KAF7393770.1"/>
    </source>
</evidence>
<gene>
    <name evidence="3" type="ORF">HZH68_010589</name>
</gene>
<evidence type="ECO:0000256" key="2">
    <source>
        <dbReference type="SAM" id="Phobius"/>
    </source>
</evidence>
<dbReference type="EMBL" id="JACSDZ010000010">
    <property type="protein sequence ID" value="KAF7393770.1"/>
    <property type="molecule type" value="Genomic_DNA"/>
</dbReference>
<proteinExistence type="predicted"/>
<evidence type="ECO:0000313" key="4">
    <source>
        <dbReference type="Proteomes" id="UP000617340"/>
    </source>
</evidence>
<feature type="region of interest" description="Disordered" evidence="1">
    <location>
        <begin position="166"/>
        <end position="192"/>
    </location>
</feature>
<keyword evidence="2" id="KW-1133">Transmembrane helix</keyword>
<feature type="transmembrane region" description="Helical" evidence="2">
    <location>
        <begin position="84"/>
        <end position="106"/>
    </location>
</feature>
<sequence length="192" mass="21885">MKKGAKCIARTINLSVPNKPKEVQKLVSADITEPCPNLGHGSSSYWTPKPVHVKICTRKDMQRICAPKICVCPPKPARRTKAQIFFIIIVFLLKSATVGTLLYWMYTDGNLPFFPDIDKINIPRLENTRYSMIQKYNRAVIKIMNILVDLPQKTFEKLSNIIYGPEKTSEKTTEDDNTNAEDNIEKPSNNDR</sequence>
<name>A0A834N2U6_VESGE</name>
<protein>
    <submittedName>
        <fullName evidence="3">Uncharacterized protein</fullName>
    </submittedName>
</protein>
<evidence type="ECO:0000256" key="1">
    <source>
        <dbReference type="SAM" id="MobiDB-lite"/>
    </source>
</evidence>
<dbReference type="Proteomes" id="UP000617340">
    <property type="component" value="Unassembled WGS sequence"/>
</dbReference>
<dbReference type="AlphaFoldDB" id="A0A834N2U6"/>
<organism evidence="3 4">
    <name type="scientific">Vespula germanica</name>
    <name type="common">German yellow jacket</name>
    <name type="synonym">Paravespula germanica</name>
    <dbReference type="NCBI Taxonomy" id="30212"/>
    <lineage>
        <taxon>Eukaryota</taxon>
        <taxon>Metazoa</taxon>
        <taxon>Ecdysozoa</taxon>
        <taxon>Arthropoda</taxon>
        <taxon>Hexapoda</taxon>
        <taxon>Insecta</taxon>
        <taxon>Pterygota</taxon>
        <taxon>Neoptera</taxon>
        <taxon>Endopterygota</taxon>
        <taxon>Hymenoptera</taxon>
        <taxon>Apocrita</taxon>
        <taxon>Aculeata</taxon>
        <taxon>Vespoidea</taxon>
        <taxon>Vespidae</taxon>
        <taxon>Vespinae</taxon>
        <taxon>Vespula</taxon>
    </lineage>
</organism>
<reference evidence="3" key="1">
    <citation type="journal article" date="2020" name="G3 (Bethesda)">
        <title>High-Quality Assemblies for Three Invasive Social Wasps from the &lt;i&gt;Vespula&lt;/i&gt; Genus.</title>
        <authorList>
            <person name="Harrop T.W.R."/>
            <person name="Guhlin J."/>
            <person name="McLaughlin G.M."/>
            <person name="Permina E."/>
            <person name="Stockwell P."/>
            <person name="Gilligan J."/>
            <person name="Le Lec M.F."/>
            <person name="Gruber M.A.M."/>
            <person name="Quinn O."/>
            <person name="Lovegrove M."/>
            <person name="Duncan E.J."/>
            <person name="Remnant E.J."/>
            <person name="Van Eeckhoven J."/>
            <person name="Graham B."/>
            <person name="Knapp R.A."/>
            <person name="Langford K.W."/>
            <person name="Kronenberg Z."/>
            <person name="Press M.O."/>
            <person name="Eacker S.M."/>
            <person name="Wilson-Rankin E.E."/>
            <person name="Purcell J."/>
            <person name="Lester P.J."/>
            <person name="Dearden P.K."/>
        </authorList>
    </citation>
    <scope>NUCLEOTIDE SEQUENCE</scope>
    <source>
        <strain evidence="3">Linc-1</strain>
    </source>
</reference>
<comment type="caution">
    <text evidence="3">The sequence shown here is derived from an EMBL/GenBank/DDBJ whole genome shotgun (WGS) entry which is preliminary data.</text>
</comment>
<keyword evidence="2" id="KW-0812">Transmembrane</keyword>
<keyword evidence="2" id="KW-0472">Membrane</keyword>